<dbReference type="InterPro" id="IPR032816">
    <property type="entry name" value="VTT_dom"/>
</dbReference>
<organism evidence="11 12">
    <name type="scientific">Serratia plymuthica</name>
    <dbReference type="NCBI Taxonomy" id="82996"/>
    <lineage>
        <taxon>Bacteria</taxon>
        <taxon>Pseudomonadati</taxon>
        <taxon>Pseudomonadota</taxon>
        <taxon>Gammaproteobacteria</taxon>
        <taxon>Enterobacterales</taxon>
        <taxon>Yersiniaceae</taxon>
        <taxon>Serratia</taxon>
    </lineage>
</organism>
<keyword evidence="5 9" id="KW-0812">Transmembrane</keyword>
<feature type="domain" description="VTT" evidence="10">
    <location>
        <begin position="3"/>
        <end position="108"/>
    </location>
</feature>
<dbReference type="Pfam" id="PF09335">
    <property type="entry name" value="VTT_dom"/>
    <property type="match status" value="1"/>
</dbReference>
<protein>
    <recommendedName>
        <fullName evidence="8">Inner membrane protein YghB</fullName>
    </recommendedName>
</protein>
<evidence type="ECO:0000256" key="8">
    <source>
        <dbReference type="ARBA" id="ARBA00040772"/>
    </source>
</evidence>
<reference evidence="11 12" key="1">
    <citation type="submission" date="2018-06" db="EMBL/GenBank/DDBJ databases">
        <authorList>
            <consortium name="Pathogen Informatics"/>
            <person name="Doyle S."/>
        </authorList>
    </citation>
    <scope>NUCLEOTIDE SEQUENCE [LARGE SCALE GENOMIC DNA]</scope>
    <source>
        <strain evidence="11 12">NCTC12961</strain>
    </source>
</reference>
<feature type="transmembrane region" description="Helical" evidence="9">
    <location>
        <begin position="123"/>
        <end position="147"/>
    </location>
</feature>
<evidence type="ECO:0000313" key="11">
    <source>
        <dbReference type="EMBL" id="SQI45229.1"/>
    </source>
</evidence>
<feature type="transmembrane region" description="Helical" evidence="9">
    <location>
        <begin position="90"/>
        <end position="111"/>
    </location>
</feature>
<feature type="transmembrane region" description="Helical" evidence="9">
    <location>
        <begin position="58"/>
        <end position="78"/>
    </location>
</feature>
<dbReference type="STRING" id="82996.ADP72_14385"/>
<evidence type="ECO:0000256" key="3">
    <source>
        <dbReference type="ARBA" id="ARBA00022475"/>
    </source>
</evidence>
<keyword evidence="6 9" id="KW-1133">Transmembrane helix</keyword>
<evidence type="ECO:0000259" key="10">
    <source>
        <dbReference type="Pfam" id="PF09335"/>
    </source>
</evidence>
<evidence type="ECO:0000256" key="4">
    <source>
        <dbReference type="ARBA" id="ARBA00022519"/>
    </source>
</evidence>
<evidence type="ECO:0000256" key="5">
    <source>
        <dbReference type="ARBA" id="ARBA00022692"/>
    </source>
</evidence>
<keyword evidence="7 9" id="KW-0472">Membrane</keyword>
<accession>A0A2X4V3N7</accession>
<dbReference type="PANTHER" id="PTHR30353">
    <property type="entry name" value="INNER MEMBRANE PROTEIN DEDA-RELATED"/>
    <property type="match status" value="1"/>
</dbReference>
<dbReference type="GO" id="GO:0005886">
    <property type="term" value="C:plasma membrane"/>
    <property type="evidence" value="ECO:0007669"/>
    <property type="project" value="UniProtKB-SubCell"/>
</dbReference>
<keyword evidence="4" id="KW-0997">Cell inner membrane</keyword>
<dbReference type="AlphaFoldDB" id="A0A2X4V3N7"/>
<dbReference type="EMBL" id="LS483469">
    <property type="protein sequence ID" value="SQI45229.1"/>
    <property type="molecule type" value="Genomic_DNA"/>
</dbReference>
<evidence type="ECO:0000256" key="7">
    <source>
        <dbReference type="ARBA" id="ARBA00023136"/>
    </source>
</evidence>
<proteinExistence type="inferred from homology"/>
<dbReference type="InterPro" id="IPR032818">
    <property type="entry name" value="DedA-like"/>
</dbReference>
<evidence type="ECO:0000256" key="2">
    <source>
        <dbReference type="ARBA" id="ARBA00010792"/>
    </source>
</evidence>
<evidence type="ECO:0000256" key="6">
    <source>
        <dbReference type="ARBA" id="ARBA00022989"/>
    </source>
</evidence>
<evidence type="ECO:0000256" key="9">
    <source>
        <dbReference type="RuleBase" id="RU367016"/>
    </source>
</evidence>
<name>A0A2X4V3N7_SERPL</name>
<evidence type="ECO:0000256" key="1">
    <source>
        <dbReference type="ARBA" id="ARBA00004429"/>
    </source>
</evidence>
<comment type="similarity">
    <text evidence="2 9">Belongs to the DedA family.</text>
</comment>
<gene>
    <name evidence="11" type="primary">yghB_2</name>
    <name evidence="11" type="ORF">NCTC12961_05130</name>
</gene>
<sequence>MAFVPTLIILTLAASLGCWLSYLQGRWLGHTSLVKGWLLQLPAQYHQRAHNLFNRHGLMALMIGRFLGFVRTLLPTIAGISGLNSTRFHLFNWLSAAVWVGTLVSLGYAFSQIPLVKRYESQVMTGLMLLPLLLLLVGLLGAMLVIWRKKRASA</sequence>
<keyword evidence="3 9" id="KW-1003">Cell membrane</keyword>
<dbReference type="PANTHER" id="PTHR30353:SF10">
    <property type="entry name" value="INNER MEMBRANE PROTEIN YGHB"/>
    <property type="match status" value="1"/>
</dbReference>
<comment type="subcellular location">
    <subcellularLocation>
        <location evidence="1">Cell inner membrane</location>
        <topology evidence="1">Multi-pass membrane protein</topology>
    </subcellularLocation>
    <subcellularLocation>
        <location evidence="9">Cell membrane</location>
        <topology evidence="9">Multi-pass membrane protein</topology>
    </subcellularLocation>
</comment>
<evidence type="ECO:0000313" key="12">
    <source>
        <dbReference type="Proteomes" id="UP000248897"/>
    </source>
</evidence>
<dbReference type="Proteomes" id="UP000248897">
    <property type="component" value="Chromosome 1"/>
</dbReference>
<comment type="caution">
    <text evidence="9">Lacks conserved residue(s) required for the propagation of feature annotation.</text>
</comment>